<reference evidence="2 3" key="1">
    <citation type="submission" date="2018-04" db="EMBL/GenBank/DDBJ databases">
        <title>The genome of golden apple snail Pomacea canaliculata provides insight into stress tolerance and invasive adaptation.</title>
        <authorList>
            <person name="Liu C."/>
            <person name="Liu B."/>
            <person name="Ren Y."/>
            <person name="Zhang Y."/>
            <person name="Wang H."/>
            <person name="Li S."/>
            <person name="Jiang F."/>
            <person name="Yin L."/>
            <person name="Zhang G."/>
            <person name="Qian W."/>
            <person name="Fan W."/>
        </authorList>
    </citation>
    <scope>NUCLEOTIDE SEQUENCE [LARGE SCALE GENOMIC DNA]</scope>
    <source>
        <strain evidence="2">SZHN2017</strain>
        <tissue evidence="2">Muscle</tissue>
    </source>
</reference>
<evidence type="ECO:0000313" key="2">
    <source>
        <dbReference type="EMBL" id="PVD34418.1"/>
    </source>
</evidence>
<feature type="signal peptide" evidence="1">
    <location>
        <begin position="1"/>
        <end position="18"/>
    </location>
</feature>
<evidence type="ECO:0008006" key="4">
    <source>
        <dbReference type="Google" id="ProtNLM"/>
    </source>
</evidence>
<organism evidence="2 3">
    <name type="scientific">Pomacea canaliculata</name>
    <name type="common">Golden apple snail</name>
    <dbReference type="NCBI Taxonomy" id="400727"/>
    <lineage>
        <taxon>Eukaryota</taxon>
        <taxon>Metazoa</taxon>
        <taxon>Spiralia</taxon>
        <taxon>Lophotrochozoa</taxon>
        <taxon>Mollusca</taxon>
        <taxon>Gastropoda</taxon>
        <taxon>Caenogastropoda</taxon>
        <taxon>Architaenioglossa</taxon>
        <taxon>Ampullarioidea</taxon>
        <taxon>Ampullariidae</taxon>
        <taxon>Pomacea</taxon>
    </lineage>
</organism>
<comment type="caution">
    <text evidence="2">The sequence shown here is derived from an EMBL/GenBank/DDBJ whole genome shotgun (WGS) entry which is preliminary data.</text>
</comment>
<keyword evidence="3" id="KW-1185">Reference proteome</keyword>
<dbReference type="EMBL" id="PZQS01000003">
    <property type="protein sequence ID" value="PVD34418.1"/>
    <property type="molecule type" value="Genomic_DNA"/>
</dbReference>
<protein>
    <recommendedName>
        <fullName evidence="4">Secreted protein</fullName>
    </recommendedName>
</protein>
<evidence type="ECO:0000256" key="1">
    <source>
        <dbReference type="SAM" id="SignalP"/>
    </source>
</evidence>
<proteinExistence type="predicted"/>
<dbReference type="AlphaFoldDB" id="A0A2T7PLW7"/>
<name>A0A2T7PLW7_POMCA</name>
<sequence>MKDLRLVCLAHFFPMALTPSPGCLVAWFSQPPPRLCDACLPATGHEPVVVTVSKINRSCVAGQVILHEGEGSWPISCSTEGTYRRNTKRRMSGNRDEHVQQRLREPVMGSNSMSAREACLRCMLKRKDVQALASALPHCDAHTYACDDRQPRATTLHLLR</sequence>
<keyword evidence="1" id="KW-0732">Signal</keyword>
<feature type="chain" id="PRO_5015694647" description="Secreted protein" evidence="1">
    <location>
        <begin position="19"/>
        <end position="160"/>
    </location>
</feature>
<accession>A0A2T7PLW7</accession>
<gene>
    <name evidence="2" type="ORF">C0Q70_05691</name>
</gene>
<evidence type="ECO:0000313" key="3">
    <source>
        <dbReference type="Proteomes" id="UP000245119"/>
    </source>
</evidence>
<dbReference type="Proteomes" id="UP000245119">
    <property type="component" value="Linkage Group LG3"/>
</dbReference>